<dbReference type="GO" id="GO:0016301">
    <property type="term" value="F:kinase activity"/>
    <property type="evidence" value="ECO:0007669"/>
    <property type="project" value="UniProtKB-KW"/>
</dbReference>
<dbReference type="EMBL" id="CP048711">
    <property type="protein sequence ID" value="QIB65406.1"/>
    <property type="molecule type" value="Genomic_DNA"/>
</dbReference>
<dbReference type="NCBIfam" id="NF002475">
    <property type="entry name" value="PRK01723.1"/>
    <property type="match status" value="1"/>
</dbReference>
<organism evidence="16 17">
    <name type="scientific">Kineobactrum salinum</name>
    <dbReference type="NCBI Taxonomy" id="2708301"/>
    <lineage>
        <taxon>Bacteria</taxon>
        <taxon>Pseudomonadati</taxon>
        <taxon>Pseudomonadota</taxon>
        <taxon>Gammaproteobacteria</taxon>
        <taxon>Cellvibrionales</taxon>
        <taxon>Halieaceae</taxon>
        <taxon>Kineobactrum</taxon>
    </lineage>
</organism>
<keyword evidence="8 15" id="KW-0547">Nucleotide-binding</keyword>
<evidence type="ECO:0000256" key="6">
    <source>
        <dbReference type="ARBA" id="ARBA00022519"/>
    </source>
</evidence>
<evidence type="ECO:0000256" key="14">
    <source>
        <dbReference type="ARBA" id="ARBA00034417"/>
    </source>
</evidence>
<dbReference type="KEGG" id="kim:G3T16_08335"/>
<proteinExistence type="inferred from homology"/>
<comment type="subcellular location">
    <subcellularLocation>
        <location evidence="1 15">Cell inner membrane</location>
        <topology evidence="1 15">Peripheral membrane protein</topology>
        <orientation evidence="1 15">Cytoplasmic side</orientation>
    </subcellularLocation>
</comment>
<name>A0A6C0U070_9GAMM</name>
<comment type="catalytic activity">
    <reaction evidence="14 15">
        <text>an alpha-Kdo-(2-&gt;6)-lipid IVA + ATP = a 4-O-phospho-alpha-Kdo-(2-&gt;6)-lipid IVA + ADP + H(+)</text>
        <dbReference type="Rhea" id="RHEA:74271"/>
        <dbReference type="ChEBI" id="CHEBI:15378"/>
        <dbReference type="ChEBI" id="CHEBI:30616"/>
        <dbReference type="ChEBI" id="CHEBI:176428"/>
        <dbReference type="ChEBI" id="CHEBI:193140"/>
        <dbReference type="ChEBI" id="CHEBI:456216"/>
        <dbReference type="EC" id="2.7.1.166"/>
    </reaction>
</comment>
<keyword evidence="5 15" id="KW-1003">Cell membrane</keyword>
<dbReference type="Proteomes" id="UP000477680">
    <property type="component" value="Chromosome"/>
</dbReference>
<keyword evidence="9 15" id="KW-0418">Kinase</keyword>
<dbReference type="RefSeq" id="WP_163494645.1">
    <property type="nucleotide sequence ID" value="NZ_CP048711.1"/>
</dbReference>
<dbReference type="SUPFAM" id="SSF56112">
    <property type="entry name" value="Protein kinase-like (PK-like)"/>
    <property type="match status" value="1"/>
</dbReference>
<evidence type="ECO:0000256" key="15">
    <source>
        <dbReference type="HAMAP-Rule" id="MF_00521"/>
    </source>
</evidence>
<evidence type="ECO:0000256" key="4">
    <source>
        <dbReference type="ARBA" id="ARBA00011988"/>
    </source>
</evidence>
<keyword evidence="6 15" id="KW-0997">Cell inner membrane</keyword>
<evidence type="ECO:0000256" key="12">
    <source>
        <dbReference type="ARBA" id="ARBA00023136"/>
    </source>
</evidence>
<evidence type="ECO:0000256" key="3">
    <source>
        <dbReference type="ARBA" id="ARBA00010327"/>
    </source>
</evidence>
<gene>
    <name evidence="15" type="primary">kdkA</name>
    <name evidence="16" type="ORF">G3T16_08335</name>
</gene>
<protein>
    <recommendedName>
        <fullName evidence="13 15">3-deoxy-D-manno-octulosonic acid kinase</fullName>
        <shortName evidence="15">Kdo kinase</shortName>
        <ecNumber evidence="4 15">2.7.1.166</ecNumber>
    </recommendedName>
</protein>
<dbReference type="InterPro" id="IPR011009">
    <property type="entry name" value="Kinase-like_dom_sf"/>
</dbReference>
<evidence type="ECO:0000256" key="11">
    <source>
        <dbReference type="ARBA" id="ARBA00022985"/>
    </source>
</evidence>
<evidence type="ECO:0000256" key="9">
    <source>
        <dbReference type="ARBA" id="ARBA00022777"/>
    </source>
</evidence>
<dbReference type="Pfam" id="PF06293">
    <property type="entry name" value="Kdo"/>
    <property type="match status" value="1"/>
</dbReference>
<comment type="pathway">
    <text evidence="2 15">Bacterial outer membrane biogenesis; LPS core biosynthesis.</text>
</comment>
<keyword evidence="17" id="KW-1185">Reference proteome</keyword>
<dbReference type="InterPro" id="IPR022826">
    <property type="entry name" value="KDO_kinase"/>
</dbReference>
<dbReference type="GO" id="GO:0005524">
    <property type="term" value="F:ATP binding"/>
    <property type="evidence" value="ECO:0007669"/>
    <property type="project" value="UniProtKB-UniRule"/>
</dbReference>
<comment type="function">
    <text evidence="15">Catalyzes the ATP-dependent phosphorylation of the 3-deoxy-D-manno-octulosonic acid (Kdo) residue in Kdo-lipid IV(A) at the 4-OH position.</text>
</comment>
<keyword evidence="10 15" id="KW-0067">ATP-binding</keyword>
<keyword evidence="12 15" id="KW-0472">Membrane</keyword>
<keyword evidence="11 15" id="KW-0448">Lipopolysaccharide biosynthesis</keyword>
<evidence type="ECO:0000313" key="17">
    <source>
        <dbReference type="Proteomes" id="UP000477680"/>
    </source>
</evidence>
<evidence type="ECO:0000256" key="8">
    <source>
        <dbReference type="ARBA" id="ARBA00022741"/>
    </source>
</evidence>
<evidence type="ECO:0000256" key="7">
    <source>
        <dbReference type="ARBA" id="ARBA00022679"/>
    </source>
</evidence>
<dbReference type="GO" id="GO:0005886">
    <property type="term" value="C:plasma membrane"/>
    <property type="evidence" value="ECO:0007669"/>
    <property type="project" value="UniProtKB-SubCell"/>
</dbReference>
<dbReference type="GO" id="GO:0009244">
    <property type="term" value="P:lipopolysaccharide core region biosynthetic process"/>
    <property type="evidence" value="ECO:0007669"/>
    <property type="project" value="UniProtKB-UniRule"/>
</dbReference>
<dbReference type="GO" id="GO:0016773">
    <property type="term" value="F:phosphotransferase activity, alcohol group as acceptor"/>
    <property type="evidence" value="ECO:0007669"/>
    <property type="project" value="UniProtKB-UniRule"/>
</dbReference>
<dbReference type="HAMAP" id="MF_00521">
    <property type="entry name" value="KDO_kinase"/>
    <property type="match status" value="1"/>
</dbReference>
<reference evidence="16 17" key="1">
    <citation type="submission" date="2020-02" db="EMBL/GenBank/DDBJ databases">
        <title>Genome sequencing for Kineobactrum sp. M2.</title>
        <authorList>
            <person name="Park S.-J."/>
        </authorList>
    </citation>
    <scope>NUCLEOTIDE SEQUENCE [LARGE SCALE GENOMIC DNA]</scope>
    <source>
        <strain evidence="16 17">M2</strain>
    </source>
</reference>
<sequence length="248" mass="27930">MTTNTQLLRSPGRQLLVDTSFAGVTESWLTPGFWGERARPVATGGRGGAWFLETDRGEMVLRHYLRGGMAARLSRCSYLFTGFRRSRSLAEFNLLQSLAAHGLPVPVPVAALAVRNGLITYRAAILLLRIPGACPLPAVAELEDGQLWRDVGQLLRRFHDCGLDHVDLNCDNILLAEGQLWLIDFDRCRLHTRHGVNARWKRRNMLRLQRSVEKRCQHIPPARREQLWQLLCNGYRGDELSSAAPVGD</sequence>
<dbReference type="UniPathway" id="UPA00958"/>
<evidence type="ECO:0000313" key="16">
    <source>
        <dbReference type="EMBL" id="QIB65406.1"/>
    </source>
</evidence>
<dbReference type="Gene3D" id="1.10.510.10">
    <property type="entry name" value="Transferase(Phosphotransferase) domain 1"/>
    <property type="match status" value="1"/>
</dbReference>
<evidence type="ECO:0000256" key="5">
    <source>
        <dbReference type="ARBA" id="ARBA00022475"/>
    </source>
</evidence>
<accession>A0A6C0U070</accession>
<evidence type="ECO:0000256" key="1">
    <source>
        <dbReference type="ARBA" id="ARBA00004515"/>
    </source>
</evidence>
<evidence type="ECO:0000256" key="2">
    <source>
        <dbReference type="ARBA" id="ARBA00004713"/>
    </source>
</evidence>
<comment type="similarity">
    <text evidence="3 15">Belongs to the protein kinase superfamily. KdkA/RfaP family.</text>
</comment>
<evidence type="ECO:0000256" key="13">
    <source>
        <dbReference type="ARBA" id="ARBA00029511"/>
    </source>
</evidence>
<feature type="active site" evidence="15">
    <location>
        <position position="167"/>
    </location>
</feature>
<dbReference type="AlphaFoldDB" id="A0A6C0U070"/>
<dbReference type="EC" id="2.7.1.166" evidence="4 15"/>
<keyword evidence="7 15" id="KW-0808">Transferase</keyword>
<evidence type="ECO:0000256" key="10">
    <source>
        <dbReference type="ARBA" id="ARBA00022840"/>
    </source>
</evidence>